<organism evidence="1 2">
    <name type="scientific">Schizophyllum amplum</name>
    <dbReference type="NCBI Taxonomy" id="97359"/>
    <lineage>
        <taxon>Eukaryota</taxon>
        <taxon>Fungi</taxon>
        <taxon>Dikarya</taxon>
        <taxon>Basidiomycota</taxon>
        <taxon>Agaricomycotina</taxon>
        <taxon>Agaricomycetes</taxon>
        <taxon>Agaricomycetidae</taxon>
        <taxon>Agaricales</taxon>
        <taxon>Schizophyllaceae</taxon>
        <taxon>Schizophyllum</taxon>
    </lineage>
</organism>
<sequence length="201" mass="22340">MSPPAATTHAPGYTPNFFSEHSVVIDRPIDEVFKMIGTESGAEQVTRLSALCTRFDMLKRDEVNLPEGQALQDAAVRTLKASDDTIAAPTGTPASTAPTRRLPRQHFSMTETIPILLGYKHDVLIVGTLTWDAAARVALYESEADQGVLVWKLRRFEEVENGKTRVTERIEGKCSAILRLIVQRETTKGHHAHMDAYHTLF</sequence>
<evidence type="ECO:0000313" key="2">
    <source>
        <dbReference type="Proteomes" id="UP000320762"/>
    </source>
</evidence>
<accession>A0A550CHN2</accession>
<dbReference type="Proteomes" id="UP000320762">
    <property type="component" value="Unassembled WGS sequence"/>
</dbReference>
<reference evidence="1 2" key="1">
    <citation type="journal article" date="2019" name="New Phytol.">
        <title>Comparative genomics reveals unique wood-decay strategies and fruiting body development in the Schizophyllaceae.</title>
        <authorList>
            <person name="Almasi E."/>
            <person name="Sahu N."/>
            <person name="Krizsan K."/>
            <person name="Balint B."/>
            <person name="Kovacs G.M."/>
            <person name="Kiss B."/>
            <person name="Cseklye J."/>
            <person name="Drula E."/>
            <person name="Henrissat B."/>
            <person name="Nagy I."/>
            <person name="Chovatia M."/>
            <person name="Adam C."/>
            <person name="LaButti K."/>
            <person name="Lipzen A."/>
            <person name="Riley R."/>
            <person name="Grigoriev I.V."/>
            <person name="Nagy L.G."/>
        </authorList>
    </citation>
    <scope>NUCLEOTIDE SEQUENCE [LARGE SCALE GENOMIC DNA]</scope>
    <source>
        <strain evidence="1 2">NL-1724</strain>
    </source>
</reference>
<keyword evidence="2" id="KW-1185">Reference proteome</keyword>
<dbReference type="EMBL" id="VDMD01000007">
    <property type="protein sequence ID" value="TRM64315.1"/>
    <property type="molecule type" value="Genomic_DNA"/>
</dbReference>
<evidence type="ECO:0000313" key="1">
    <source>
        <dbReference type="EMBL" id="TRM64315.1"/>
    </source>
</evidence>
<proteinExistence type="predicted"/>
<name>A0A550CHN2_9AGAR</name>
<gene>
    <name evidence="1" type="ORF">BD626DRAFT_400679</name>
</gene>
<dbReference type="AlphaFoldDB" id="A0A550CHN2"/>
<dbReference type="OrthoDB" id="619536at2759"/>
<comment type="caution">
    <text evidence="1">The sequence shown here is derived from an EMBL/GenBank/DDBJ whole genome shotgun (WGS) entry which is preliminary data.</text>
</comment>
<protein>
    <submittedName>
        <fullName evidence="1">Uncharacterized protein</fullName>
    </submittedName>
</protein>